<evidence type="ECO:0000256" key="5">
    <source>
        <dbReference type="SAM" id="Phobius"/>
    </source>
</evidence>
<keyword evidence="3 5" id="KW-1133">Transmembrane helix</keyword>
<dbReference type="SUPFAM" id="SSF103473">
    <property type="entry name" value="MFS general substrate transporter"/>
    <property type="match status" value="1"/>
</dbReference>
<dbReference type="InterPro" id="IPR050360">
    <property type="entry name" value="MFS_Sugar_Transporters"/>
</dbReference>
<evidence type="ECO:0000256" key="4">
    <source>
        <dbReference type="ARBA" id="ARBA00023136"/>
    </source>
</evidence>
<protein>
    <submittedName>
        <fullName evidence="6">Uncharacterized protein</fullName>
    </submittedName>
</protein>
<keyword evidence="7" id="KW-1185">Reference proteome</keyword>
<keyword evidence="4 5" id="KW-0472">Membrane</keyword>
<dbReference type="InterPro" id="IPR036259">
    <property type="entry name" value="MFS_trans_sf"/>
</dbReference>
<accession>A0A9P9DEW9</accession>
<gene>
    <name evidence="6" type="ORF">B0J11DRAFT_509388</name>
</gene>
<dbReference type="GO" id="GO:0005351">
    <property type="term" value="F:carbohydrate:proton symporter activity"/>
    <property type="evidence" value="ECO:0007669"/>
    <property type="project" value="TreeGrafter"/>
</dbReference>
<dbReference type="Proteomes" id="UP000700596">
    <property type="component" value="Unassembled WGS sequence"/>
</dbReference>
<comment type="caution">
    <text evidence="6">The sequence shown here is derived from an EMBL/GenBank/DDBJ whole genome shotgun (WGS) entry which is preliminary data.</text>
</comment>
<feature type="transmembrane region" description="Helical" evidence="5">
    <location>
        <begin position="12"/>
        <end position="31"/>
    </location>
</feature>
<dbReference type="AlphaFoldDB" id="A0A9P9DEW9"/>
<dbReference type="Gene3D" id="1.20.1250.20">
    <property type="entry name" value="MFS general substrate transporter like domains"/>
    <property type="match status" value="1"/>
</dbReference>
<keyword evidence="2 5" id="KW-0812">Transmembrane</keyword>
<evidence type="ECO:0000256" key="2">
    <source>
        <dbReference type="ARBA" id="ARBA00022692"/>
    </source>
</evidence>
<dbReference type="PANTHER" id="PTHR48022:SF2">
    <property type="entry name" value="PLASTIDIC GLUCOSE TRANSPORTER 4"/>
    <property type="match status" value="1"/>
</dbReference>
<organism evidence="6 7">
    <name type="scientific">Dendryphion nanum</name>
    <dbReference type="NCBI Taxonomy" id="256645"/>
    <lineage>
        <taxon>Eukaryota</taxon>
        <taxon>Fungi</taxon>
        <taxon>Dikarya</taxon>
        <taxon>Ascomycota</taxon>
        <taxon>Pezizomycotina</taxon>
        <taxon>Dothideomycetes</taxon>
        <taxon>Pleosporomycetidae</taxon>
        <taxon>Pleosporales</taxon>
        <taxon>Torulaceae</taxon>
        <taxon>Dendryphion</taxon>
    </lineage>
</organism>
<name>A0A9P9DEW9_9PLEO</name>
<evidence type="ECO:0000256" key="1">
    <source>
        <dbReference type="ARBA" id="ARBA00004141"/>
    </source>
</evidence>
<dbReference type="Pfam" id="PF00083">
    <property type="entry name" value="Sugar_tr"/>
    <property type="match status" value="1"/>
</dbReference>
<dbReference type="InterPro" id="IPR005828">
    <property type="entry name" value="MFS_sugar_transport-like"/>
</dbReference>
<proteinExistence type="predicted"/>
<dbReference type="EMBL" id="JAGMWT010000013">
    <property type="protein sequence ID" value="KAH7117687.1"/>
    <property type="molecule type" value="Genomic_DNA"/>
</dbReference>
<dbReference type="GO" id="GO:0016020">
    <property type="term" value="C:membrane"/>
    <property type="evidence" value="ECO:0007669"/>
    <property type="project" value="UniProtKB-SubCell"/>
</dbReference>
<evidence type="ECO:0000313" key="7">
    <source>
        <dbReference type="Proteomes" id="UP000700596"/>
    </source>
</evidence>
<sequence length="147" mass="16706">MVGAFVSGPKAAIVAILFFIFFYGLFIDAVSSIHGSEIYPTNIRSPGVVLATFYVFHRLYYLRDAWCCGDSKHWLQVHLFACLTHVSIVVIYFMYPETNNKSLEELAQLFGHPVVVHLTAAPDEGRAKMDMEIKNELFSERREVVNT</sequence>
<feature type="transmembrane region" description="Helical" evidence="5">
    <location>
        <begin position="73"/>
        <end position="95"/>
    </location>
</feature>
<evidence type="ECO:0000256" key="3">
    <source>
        <dbReference type="ARBA" id="ARBA00022989"/>
    </source>
</evidence>
<feature type="transmembrane region" description="Helical" evidence="5">
    <location>
        <begin position="43"/>
        <end position="61"/>
    </location>
</feature>
<dbReference type="PANTHER" id="PTHR48022">
    <property type="entry name" value="PLASTIDIC GLUCOSE TRANSPORTER 4"/>
    <property type="match status" value="1"/>
</dbReference>
<evidence type="ECO:0000313" key="6">
    <source>
        <dbReference type="EMBL" id="KAH7117687.1"/>
    </source>
</evidence>
<dbReference type="OrthoDB" id="6612291at2759"/>
<reference evidence="6" key="1">
    <citation type="journal article" date="2021" name="Nat. Commun.">
        <title>Genetic determinants of endophytism in the Arabidopsis root mycobiome.</title>
        <authorList>
            <person name="Mesny F."/>
            <person name="Miyauchi S."/>
            <person name="Thiergart T."/>
            <person name="Pickel B."/>
            <person name="Atanasova L."/>
            <person name="Karlsson M."/>
            <person name="Huettel B."/>
            <person name="Barry K.W."/>
            <person name="Haridas S."/>
            <person name="Chen C."/>
            <person name="Bauer D."/>
            <person name="Andreopoulos W."/>
            <person name="Pangilinan J."/>
            <person name="LaButti K."/>
            <person name="Riley R."/>
            <person name="Lipzen A."/>
            <person name="Clum A."/>
            <person name="Drula E."/>
            <person name="Henrissat B."/>
            <person name="Kohler A."/>
            <person name="Grigoriev I.V."/>
            <person name="Martin F.M."/>
            <person name="Hacquard S."/>
        </authorList>
    </citation>
    <scope>NUCLEOTIDE SEQUENCE</scope>
    <source>
        <strain evidence="6">MPI-CAGE-CH-0243</strain>
    </source>
</reference>
<comment type="subcellular location">
    <subcellularLocation>
        <location evidence="1">Membrane</location>
        <topology evidence="1">Multi-pass membrane protein</topology>
    </subcellularLocation>
</comment>